<evidence type="ECO:0000256" key="4">
    <source>
        <dbReference type="ARBA" id="ARBA00022989"/>
    </source>
</evidence>
<feature type="transmembrane region" description="Helical" evidence="8">
    <location>
        <begin position="12"/>
        <end position="33"/>
    </location>
</feature>
<evidence type="ECO:0000256" key="1">
    <source>
        <dbReference type="ARBA" id="ARBA00004651"/>
    </source>
</evidence>
<dbReference type="EMBL" id="JAEUGD010000064">
    <property type="protein sequence ID" value="MBL6448454.1"/>
    <property type="molecule type" value="Genomic_DNA"/>
</dbReference>
<keyword evidence="12" id="KW-1185">Reference proteome</keyword>
<evidence type="ECO:0000256" key="5">
    <source>
        <dbReference type="ARBA" id="ARBA00023136"/>
    </source>
</evidence>
<dbReference type="GO" id="GO:0005886">
    <property type="term" value="C:plasma membrane"/>
    <property type="evidence" value="ECO:0007669"/>
    <property type="project" value="UniProtKB-SubCell"/>
</dbReference>
<sequence>MIEPVIRFFKSFDFFKSFILTLSILISLFFAWQFNRYDIGMGLIIGMFACAPADIAGGRRHRIIGLLVANFFTILATLIINLTAFNLLLLIPVLGILVFAISIISVFGFRASLVSFAGLLAIVFSFAHPQSGMELMLHLAMIGLGGLWYLLFSLLSHHLADKNHTSQLMAECMALTSQYLRVKAQMTFLRDDDSKELQNELFELQTQLNEKHETLREILLVSRQNFGLSNFAKRQVLIFIELIDILELAVANLAGKHDERLFAQDDGKYFNSFSKLAFEIVDRLDYFSRTIGSRKPLNVSQTLNDLLDKANEEIRAYTRSDTSAVVRENVLHLQNKYDYLHKLVQRLEVIENVMNNLYNRNQVLLRGKYSSRFITQQDYDLKNLVENISLKSPIFRHSLRLAVTILVGLIVGAIFPFQNSYWILLTIIVIMRPGYSLTKQRSKQRIYGTLIGAAIAVVVVLITQNFYVYGVLAGVTFLMAFALVQRNYKSSAIFITLSIVFIYAIIQPDVLSVIRFRVIDTLTGAALAIAANTFLWPSWESLSIKEFITETIEANMLYLKEINNYYHHKNDTDPSYKLSRKNAFLAIGNLNAAFQRMAQEPKSQQKNLSNMYEVVTLNHTFLSLAAALGTYIHNHKTTEASRYFEMYIAGICENLDIALRTVKQEYVHDHETEAKVEEAQQYLEKQYHKLIDESNQGIADESSNVLVTPEIQEIRLISEQLKWMYSISDNLKKVVGAKGV</sequence>
<evidence type="ECO:0000259" key="9">
    <source>
        <dbReference type="Pfam" id="PF12805"/>
    </source>
</evidence>
<feature type="transmembrane region" description="Helical" evidence="8">
    <location>
        <begin position="398"/>
        <end position="415"/>
    </location>
</feature>
<protein>
    <submittedName>
        <fullName evidence="11">FUSC family protein</fullName>
    </submittedName>
</protein>
<feature type="transmembrane region" description="Helical" evidence="8">
    <location>
        <begin position="87"/>
        <end position="106"/>
    </location>
</feature>
<accession>A0A937FYP8</accession>
<dbReference type="PANTHER" id="PTHR30509:SF9">
    <property type="entry name" value="MULTIDRUG RESISTANCE PROTEIN MDTO"/>
    <property type="match status" value="1"/>
</dbReference>
<reference evidence="11" key="1">
    <citation type="submission" date="2021-01" db="EMBL/GenBank/DDBJ databases">
        <title>Fulvivirga kasyanovii gen. nov., sp nov., a novel member of the phylum Bacteroidetes isolated from seawater in a mussel farm.</title>
        <authorList>
            <person name="Zhao L.-H."/>
            <person name="Wang Z.-J."/>
        </authorList>
    </citation>
    <scope>NUCLEOTIDE SEQUENCE</scope>
    <source>
        <strain evidence="11">29W222</strain>
    </source>
</reference>
<dbReference type="AlphaFoldDB" id="A0A937FYP8"/>
<feature type="transmembrane region" description="Helical" evidence="8">
    <location>
        <begin position="421"/>
        <end position="438"/>
    </location>
</feature>
<evidence type="ECO:0000256" key="8">
    <source>
        <dbReference type="SAM" id="Phobius"/>
    </source>
</evidence>
<comment type="similarity">
    <text evidence="6">Belongs to the YccS/YhfK family.</text>
</comment>
<feature type="domain" description="Integral membrane bound transporter" evidence="10">
    <location>
        <begin position="409"/>
        <end position="530"/>
    </location>
</feature>
<evidence type="ECO:0000256" key="6">
    <source>
        <dbReference type="ARBA" id="ARBA00043993"/>
    </source>
</evidence>
<proteinExistence type="inferred from homology"/>
<evidence type="ECO:0000259" key="10">
    <source>
        <dbReference type="Pfam" id="PF13515"/>
    </source>
</evidence>
<evidence type="ECO:0000313" key="12">
    <source>
        <dbReference type="Proteomes" id="UP000614216"/>
    </source>
</evidence>
<feature type="transmembrane region" description="Helical" evidence="8">
    <location>
        <begin position="135"/>
        <end position="155"/>
    </location>
</feature>
<comment type="subcellular location">
    <subcellularLocation>
        <location evidence="1">Cell membrane</location>
        <topology evidence="1">Multi-pass membrane protein</topology>
    </subcellularLocation>
</comment>
<gene>
    <name evidence="11" type="ORF">JMN32_19230</name>
</gene>
<dbReference type="Proteomes" id="UP000614216">
    <property type="component" value="Unassembled WGS sequence"/>
</dbReference>
<dbReference type="Pfam" id="PF13515">
    <property type="entry name" value="FUSC_2"/>
    <property type="match status" value="1"/>
</dbReference>
<feature type="domain" description="Integral membrane protein YccS N-terminal" evidence="9">
    <location>
        <begin position="71"/>
        <end position="343"/>
    </location>
</feature>
<dbReference type="InterPro" id="IPR032692">
    <property type="entry name" value="YccS_N"/>
</dbReference>
<comment type="caution">
    <text evidence="11">The sequence shown here is derived from an EMBL/GenBank/DDBJ whole genome shotgun (WGS) entry which is preliminary data.</text>
</comment>
<dbReference type="InterPro" id="IPR049453">
    <property type="entry name" value="Memb_transporter_dom"/>
</dbReference>
<feature type="transmembrane region" description="Helical" evidence="8">
    <location>
        <begin position="113"/>
        <end position="129"/>
    </location>
</feature>
<name>A0A937FYP8_9BACT</name>
<organism evidence="11 12">
    <name type="scientific">Fulvivirga marina</name>
    <dbReference type="NCBI Taxonomy" id="2494733"/>
    <lineage>
        <taxon>Bacteria</taxon>
        <taxon>Pseudomonadati</taxon>
        <taxon>Bacteroidota</taxon>
        <taxon>Cytophagia</taxon>
        <taxon>Cytophagales</taxon>
        <taxon>Fulvivirgaceae</taxon>
        <taxon>Fulvivirga</taxon>
    </lineage>
</organism>
<feature type="transmembrane region" description="Helical" evidence="8">
    <location>
        <begin position="450"/>
        <end position="482"/>
    </location>
</feature>
<dbReference type="PANTHER" id="PTHR30509">
    <property type="entry name" value="P-HYDROXYBENZOIC ACID EFFLUX PUMP SUBUNIT-RELATED"/>
    <property type="match status" value="1"/>
</dbReference>
<keyword evidence="2" id="KW-1003">Cell membrane</keyword>
<feature type="transmembrane region" description="Helical" evidence="8">
    <location>
        <begin position="488"/>
        <end position="506"/>
    </location>
</feature>
<evidence type="ECO:0000256" key="7">
    <source>
        <dbReference type="SAM" id="Coils"/>
    </source>
</evidence>
<evidence type="ECO:0000313" key="11">
    <source>
        <dbReference type="EMBL" id="MBL6448454.1"/>
    </source>
</evidence>
<dbReference type="Pfam" id="PF12805">
    <property type="entry name" value="FUSC-like"/>
    <property type="match status" value="1"/>
</dbReference>
<evidence type="ECO:0000256" key="2">
    <source>
        <dbReference type="ARBA" id="ARBA00022475"/>
    </source>
</evidence>
<feature type="transmembrane region" description="Helical" evidence="8">
    <location>
        <begin position="63"/>
        <end position="81"/>
    </location>
</feature>
<feature type="coiled-coil region" evidence="7">
    <location>
        <begin position="300"/>
        <end position="360"/>
    </location>
</feature>
<keyword evidence="5 8" id="KW-0472">Membrane</keyword>
<evidence type="ECO:0000256" key="3">
    <source>
        <dbReference type="ARBA" id="ARBA00022692"/>
    </source>
</evidence>
<dbReference type="RefSeq" id="WP_202857993.1">
    <property type="nucleotide sequence ID" value="NZ_JAEUGD010000064.1"/>
</dbReference>
<keyword evidence="3 8" id="KW-0812">Transmembrane</keyword>
<feature type="transmembrane region" description="Helical" evidence="8">
    <location>
        <begin position="39"/>
        <end position="56"/>
    </location>
</feature>
<keyword evidence="4 8" id="KW-1133">Transmembrane helix</keyword>
<keyword evidence="7" id="KW-0175">Coiled coil</keyword>